<organism evidence="1 2">
    <name type="scientific">Melia azedarach</name>
    <name type="common">Chinaberry tree</name>
    <dbReference type="NCBI Taxonomy" id="155640"/>
    <lineage>
        <taxon>Eukaryota</taxon>
        <taxon>Viridiplantae</taxon>
        <taxon>Streptophyta</taxon>
        <taxon>Embryophyta</taxon>
        <taxon>Tracheophyta</taxon>
        <taxon>Spermatophyta</taxon>
        <taxon>Magnoliopsida</taxon>
        <taxon>eudicotyledons</taxon>
        <taxon>Gunneridae</taxon>
        <taxon>Pentapetalae</taxon>
        <taxon>rosids</taxon>
        <taxon>malvids</taxon>
        <taxon>Sapindales</taxon>
        <taxon>Meliaceae</taxon>
        <taxon>Melia</taxon>
    </lineage>
</organism>
<name>A0ACC1XF70_MELAZ</name>
<sequence>MSPARFHDDDDLERSRIINGPRPSPLKIGKDSHVIHKSHSSSSSSTSAPGLAQQKQQRQPVIIYAHSPKVIHTQARDFMALVQKLTGLSPPVEHDRHDNNNNNNNKTAGMSTMKKEKTVDGKHDCGVGGADGTGVSLSSVSPITRPPTNPFLADIPLFTPTGTDFFFSPKPMYRFPGSPNTGNPISPSVFEFMKGLPDY</sequence>
<keyword evidence="2" id="KW-1185">Reference proteome</keyword>
<proteinExistence type="predicted"/>
<gene>
    <name evidence="1" type="ORF">OWV82_016178</name>
</gene>
<comment type="caution">
    <text evidence="1">The sequence shown here is derived from an EMBL/GenBank/DDBJ whole genome shotgun (WGS) entry which is preliminary data.</text>
</comment>
<evidence type="ECO:0000313" key="1">
    <source>
        <dbReference type="EMBL" id="KAJ4709930.1"/>
    </source>
</evidence>
<dbReference type="Proteomes" id="UP001164539">
    <property type="component" value="Chromosome 9"/>
</dbReference>
<reference evidence="1 2" key="1">
    <citation type="journal article" date="2023" name="Science">
        <title>Complex scaffold remodeling in plant triterpene biosynthesis.</title>
        <authorList>
            <person name="De La Pena R."/>
            <person name="Hodgson H."/>
            <person name="Liu J.C."/>
            <person name="Stephenson M.J."/>
            <person name="Martin A.C."/>
            <person name="Owen C."/>
            <person name="Harkess A."/>
            <person name="Leebens-Mack J."/>
            <person name="Jimenez L.E."/>
            <person name="Osbourn A."/>
            <person name="Sattely E.S."/>
        </authorList>
    </citation>
    <scope>NUCLEOTIDE SEQUENCE [LARGE SCALE GENOMIC DNA]</scope>
    <source>
        <strain evidence="2">cv. JPN11</strain>
        <tissue evidence="1">Leaf</tissue>
    </source>
</reference>
<protein>
    <submittedName>
        <fullName evidence="1">VQ motif containing protein</fullName>
    </submittedName>
</protein>
<evidence type="ECO:0000313" key="2">
    <source>
        <dbReference type="Proteomes" id="UP001164539"/>
    </source>
</evidence>
<accession>A0ACC1XF70</accession>
<dbReference type="EMBL" id="CM051402">
    <property type="protein sequence ID" value="KAJ4709930.1"/>
    <property type="molecule type" value="Genomic_DNA"/>
</dbReference>